<accession>A0AAW2GW13</accession>
<feature type="region of interest" description="Disordered" evidence="1">
    <location>
        <begin position="68"/>
        <end position="95"/>
    </location>
</feature>
<keyword evidence="3" id="KW-1185">Reference proteome</keyword>
<gene>
    <name evidence="2" type="ORF">PUN28_002713</name>
</gene>
<evidence type="ECO:0000313" key="2">
    <source>
        <dbReference type="EMBL" id="KAL0131371.1"/>
    </source>
</evidence>
<reference evidence="2 3" key="1">
    <citation type="submission" date="2023-03" db="EMBL/GenBank/DDBJ databases">
        <title>High recombination rates correlate with genetic variation in Cardiocondyla obscurior ants.</title>
        <authorList>
            <person name="Errbii M."/>
        </authorList>
    </citation>
    <scope>NUCLEOTIDE SEQUENCE [LARGE SCALE GENOMIC DNA]</scope>
    <source>
        <strain evidence="2">Alpha-2009</strain>
        <tissue evidence="2">Whole body</tissue>
    </source>
</reference>
<protein>
    <submittedName>
        <fullName evidence="2">Uncharacterized protein</fullName>
    </submittedName>
</protein>
<proteinExistence type="predicted"/>
<name>A0AAW2GW13_9HYME</name>
<evidence type="ECO:0000313" key="3">
    <source>
        <dbReference type="Proteomes" id="UP001430953"/>
    </source>
</evidence>
<dbReference type="Proteomes" id="UP001430953">
    <property type="component" value="Unassembled WGS sequence"/>
</dbReference>
<organism evidence="2 3">
    <name type="scientific">Cardiocondyla obscurior</name>
    <dbReference type="NCBI Taxonomy" id="286306"/>
    <lineage>
        <taxon>Eukaryota</taxon>
        <taxon>Metazoa</taxon>
        <taxon>Ecdysozoa</taxon>
        <taxon>Arthropoda</taxon>
        <taxon>Hexapoda</taxon>
        <taxon>Insecta</taxon>
        <taxon>Pterygota</taxon>
        <taxon>Neoptera</taxon>
        <taxon>Endopterygota</taxon>
        <taxon>Hymenoptera</taxon>
        <taxon>Apocrita</taxon>
        <taxon>Aculeata</taxon>
        <taxon>Formicoidea</taxon>
        <taxon>Formicidae</taxon>
        <taxon>Myrmicinae</taxon>
        <taxon>Cardiocondyla</taxon>
    </lineage>
</organism>
<dbReference type="EMBL" id="JADYXP020000002">
    <property type="protein sequence ID" value="KAL0131371.1"/>
    <property type="molecule type" value="Genomic_DNA"/>
</dbReference>
<feature type="compositionally biased region" description="Basic and acidic residues" evidence="1">
    <location>
        <begin position="68"/>
        <end position="80"/>
    </location>
</feature>
<sequence length="95" mass="10766">MLIVLALGRRTSIESRRLIKVPTGRRASGVHVGRCKSTSAINDFWVKINHEHVDTILNVKIFCEESRYGPTSEEKEEKRSSGSTERPQINCVNNK</sequence>
<dbReference type="AlphaFoldDB" id="A0AAW2GW13"/>
<evidence type="ECO:0000256" key="1">
    <source>
        <dbReference type="SAM" id="MobiDB-lite"/>
    </source>
</evidence>
<comment type="caution">
    <text evidence="2">The sequence shown here is derived from an EMBL/GenBank/DDBJ whole genome shotgun (WGS) entry which is preliminary data.</text>
</comment>